<evidence type="ECO:0000256" key="3">
    <source>
        <dbReference type="ARBA" id="ARBA00022692"/>
    </source>
</evidence>
<name>A0A2I7KG96_9RHOB</name>
<comment type="subcellular location">
    <subcellularLocation>
        <location evidence="1">Cell membrane</location>
        <topology evidence="1">Multi-pass membrane protein</topology>
    </subcellularLocation>
</comment>
<feature type="transmembrane region" description="Helical" evidence="6">
    <location>
        <begin position="212"/>
        <end position="231"/>
    </location>
</feature>
<dbReference type="EMBL" id="CP010728">
    <property type="protein sequence ID" value="AUR01606.1"/>
    <property type="molecule type" value="Genomic_DNA"/>
</dbReference>
<dbReference type="AlphaFoldDB" id="A0A2I7KG96"/>
<evidence type="ECO:0000256" key="1">
    <source>
        <dbReference type="ARBA" id="ARBA00004651"/>
    </source>
</evidence>
<reference evidence="7 8" key="1">
    <citation type="journal article" date="2017" name="Front. Microbiol.">
        <title>Phaeobacter piscinae sp. nov., a species of the Roseobacter group and potential aquaculture probiont.</title>
        <authorList>
            <person name="Sonnenschein E.C."/>
            <person name="Phippen C.B.W."/>
            <person name="Nielsen K.F."/>
            <person name="Mateiu R.V."/>
            <person name="Melchiorsen J."/>
            <person name="Gram L."/>
            <person name="Overmann J."/>
            <person name="Freese H.M."/>
        </authorList>
    </citation>
    <scope>NUCLEOTIDE SEQUENCE [LARGE SCALE GENOMIC DNA]</scope>
    <source>
        <strain evidence="7 8">P88</strain>
        <plasmid evidence="8">pp88_c</plasmid>
    </source>
</reference>
<sequence>MPVSKTDAARIGLFLAVLFGLTTGPYWADRGTVRLLIEAFYFLALAQLWNLLAGYSGLISVGQQAFVGLGGYMLFTLTMFAGMPVVVALPLAGVLTGLLAWPTAMVAFRLSGPHFAIGTWVIAEVYRLSFAQISALGGGSGISLPTEIVRGMADGRAARESMTYWVALAILLAVIFGIWGLMRSRVGLGLGAIRDNEEAATSVGVRTVRLKFGVFVGVAAMTGMIGALIFLQKLRITPEAAFSVNDWSVLVIFVVVIGGIGSLEGPILGCILFFVLREFLADLGSWYMVILGIISVGIMLLEPRGLWGMVNRKRRFTLFPITRQADQKP</sequence>
<keyword evidence="4 6" id="KW-1133">Transmembrane helix</keyword>
<dbReference type="PANTHER" id="PTHR30482:SF17">
    <property type="entry name" value="ABC TRANSPORTER ATP-BINDING PROTEIN"/>
    <property type="match status" value="1"/>
</dbReference>
<dbReference type="Pfam" id="PF02653">
    <property type="entry name" value="BPD_transp_2"/>
    <property type="match status" value="1"/>
</dbReference>
<dbReference type="Proteomes" id="UP000236447">
    <property type="component" value="Plasmid pP88_c"/>
</dbReference>
<reference evidence="7 8" key="2">
    <citation type="journal article" date="2017" name="Genome Biol. Evol.">
        <title>Trajectories and Drivers of Genome Evolution in Surface-Associated Marine Phaeobacter.</title>
        <authorList>
            <person name="Freese H.M."/>
            <person name="Sikorski J."/>
            <person name="Bunk B."/>
            <person name="Scheuner C."/>
            <person name="Meier-Kolthoff J.P."/>
            <person name="Sproer C."/>
            <person name="Gram L."/>
            <person name="Overmann J."/>
        </authorList>
    </citation>
    <scope>NUCLEOTIDE SEQUENCE [LARGE SCALE GENOMIC DNA]</scope>
    <source>
        <strain evidence="7 8">P88</strain>
        <plasmid evidence="8">pp88_c</plasmid>
    </source>
</reference>
<dbReference type="RefSeq" id="WP_102884653.1">
    <property type="nucleotide sequence ID" value="NZ_CP010728.1"/>
</dbReference>
<feature type="transmembrane region" description="Helical" evidence="6">
    <location>
        <begin position="73"/>
        <end position="101"/>
    </location>
</feature>
<dbReference type="PANTHER" id="PTHR30482">
    <property type="entry name" value="HIGH-AFFINITY BRANCHED-CHAIN AMINO ACID TRANSPORT SYSTEM PERMEASE"/>
    <property type="match status" value="1"/>
</dbReference>
<accession>A0A2I7KG96</accession>
<proteinExistence type="predicted"/>
<keyword evidence="2" id="KW-1003">Cell membrane</keyword>
<gene>
    <name evidence="7" type="ORF">PhaeoP88_04294</name>
</gene>
<evidence type="ECO:0000313" key="8">
    <source>
        <dbReference type="Proteomes" id="UP000236447"/>
    </source>
</evidence>
<feature type="transmembrane region" description="Helical" evidence="6">
    <location>
        <begin position="283"/>
        <end position="301"/>
    </location>
</feature>
<feature type="transmembrane region" description="Helical" evidence="6">
    <location>
        <begin position="162"/>
        <end position="182"/>
    </location>
</feature>
<dbReference type="InterPro" id="IPR043428">
    <property type="entry name" value="LivM-like"/>
</dbReference>
<evidence type="ECO:0000256" key="6">
    <source>
        <dbReference type="SAM" id="Phobius"/>
    </source>
</evidence>
<protein>
    <submittedName>
        <fullName evidence="7">Amino acid/amide ABC transporter membrane protein 2, HAAT family</fullName>
    </submittedName>
</protein>
<evidence type="ECO:0000256" key="4">
    <source>
        <dbReference type="ARBA" id="ARBA00022989"/>
    </source>
</evidence>
<evidence type="ECO:0000256" key="2">
    <source>
        <dbReference type="ARBA" id="ARBA00022475"/>
    </source>
</evidence>
<keyword evidence="3 6" id="KW-0812">Transmembrane</keyword>
<keyword evidence="7" id="KW-0614">Plasmid</keyword>
<feature type="transmembrane region" description="Helical" evidence="6">
    <location>
        <begin position="40"/>
        <end position="61"/>
    </location>
</feature>
<dbReference type="InterPro" id="IPR001851">
    <property type="entry name" value="ABC_transp_permease"/>
</dbReference>
<feature type="transmembrane region" description="Helical" evidence="6">
    <location>
        <begin position="12"/>
        <end position="28"/>
    </location>
</feature>
<dbReference type="GO" id="GO:0005886">
    <property type="term" value="C:plasma membrane"/>
    <property type="evidence" value="ECO:0007669"/>
    <property type="project" value="UniProtKB-SubCell"/>
</dbReference>
<dbReference type="GO" id="GO:0015658">
    <property type="term" value="F:branched-chain amino acid transmembrane transporter activity"/>
    <property type="evidence" value="ECO:0007669"/>
    <property type="project" value="InterPro"/>
</dbReference>
<evidence type="ECO:0000313" key="7">
    <source>
        <dbReference type="EMBL" id="AUR01606.1"/>
    </source>
</evidence>
<dbReference type="CDD" id="cd06581">
    <property type="entry name" value="TM_PBP1_LivM_like"/>
    <property type="match status" value="1"/>
</dbReference>
<evidence type="ECO:0000256" key="5">
    <source>
        <dbReference type="ARBA" id="ARBA00023136"/>
    </source>
</evidence>
<keyword evidence="5 6" id="KW-0472">Membrane</keyword>
<organism evidence="7 8">
    <name type="scientific">Phaeobacter inhibens</name>
    <dbReference type="NCBI Taxonomy" id="221822"/>
    <lineage>
        <taxon>Bacteria</taxon>
        <taxon>Pseudomonadati</taxon>
        <taxon>Pseudomonadota</taxon>
        <taxon>Alphaproteobacteria</taxon>
        <taxon>Rhodobacterales</taxon>
        <taxon>Roseobacteraceae</taxon>
        <taxon>Phaeobacter</taxon>
    </lineage>
</organism>
<feature type="transmembrane region" description="Helical" evidence="6">
    <location>
        <begin position="251"/>
        <end position="276"/>
    </location>
</feature>
<geneLocation type="plasmid" evidence="8">
    <name>pp88_c</name>
</geneLocation>